<dbReference type="Proteomes" id="UP000474159">
    <property type="component" value="Unassembled WGS sequence"/>
</dbReference>
<keyword evidence="1 2" id="KW-0808">Transferase</keyword>
<dbReference type="Gene3D" id="3.40.50.2000">
    <property type="entry name" value="Glycogen Phosphorylase B"/>
    <property type="match status" value="1"/>
</dbReference>
<dbReference type="Pfam" id="PF13692">
    <property type="entry name" value="Glyco_trans_1_4"/>
    <property type="match status" value="1"/>
</dbReference>
<dbReference type="OrthoDB" id="9790710at2"/>
<dbReference type="PANTHER" id="PTHR46401:SF2">
    <property type="entry name" value="GLYCOSYLTRANSFERASE WBBK-RELATED"/>
    <property type="match status" value="1"/>
</dbReference>
<organism evidence="2 3">
    <name type="scientific">Methylobacterium soli</name>
    <dbReference type="NCBI Taxonomy" id="553447"/>
    <lineage>
        <taxon>Bacteria</taxon>
        <taxon>Pseudomonadati</taxon>
        <taxon>Pseudomonadota</taxon>
        <taxon>Alphaproteobacteria</taxon>
        <taxon>Hyphomicrobiales</taxon>
        <taxon>Methylobacteriaceae</taxon>
        <taxon>Methylobacterium</taxon>
    </lineage>
</organism>
<evidence type="ECO:0000256" key="1">
    <source>
        <dbReference type="ARBA" id="ARBA00022679"/>
    </source>
</evidence>
<dbReference type="EMBL" id="VZZK01000002">
    <property type="protein sequence ID" value="KAB1081327.1"/>
    <property type="molecule type" value="Genomic_DNA"/>
</dbReference>
<comment type="caution">
    <text evidence="2">The sequence shown here is derived from an EMBL/GenBank/DDBJ whole genome shotgun (WGS) entry which is preliminary data.</text>
</comment>
<dbReference type="AlphaFoldDB" id="A0A6L3T3C2"/>
<protein>
    <submittedName>
        <fullName evidence="2">Glycosyltransferase family 4 protein</fullName>
    </submittedName>
</protein>
<dbReference type="RefSeq" id="WP_150997154.1">
    <property type="nucleotide sequence ID" value="NZ_BPQY01000499.1"/>
</dbReference>
<gene>
    <name evidence="2" type="ORF">F6X53_03185</name>
</gene>
<name>A0A6L3T3C2_9HYPH</name>
<keyword evidence="3" id="KW-1185">Reference proteome</keyword>
<evidence type="ECO:0000313" key="3">
    <source>
        <dbReference type="Proteomes" id="UP000474159"/>
    </source>
</evidence>
<dbReference type="GO" id="GO:0016757">
    <property type="term" value="F:glycosyltransferase activity"/>
    <property type="evidence" value="ECO:0007669"/>
    <property type="project" value="TreeGrafter"/>
</dbReference>
<reference evidence="2 3" key="1">
    <citation type="submission" date="2019-09" db="EMBL/GenBank/DDBJ databases">
        <title>YIM 48816 draft genome.</title>
        <authorList>
            <person name="Jiang L."/>
        </authorList>
    </citation>
    <scope>NUCLEOTIDE SEQUENCE [LARGE SCALE GENOMIC DNA]</scope>
    <source>
        <strain evidence="2 3">YIM 48816</strain>
    </source>
</reference>
<dbReference type="SUPFAM" id="SSF53756">
    <property type="entry name" value="UDP-Glycosyltransferase/glycogen phosphorylase"/>
    <property type="match status" value="1"/>
</dbReference>
<sequence length="361" mass="38450">MTAPGRSRRIYVDQTHLRGHVTGIERVARDLFAPERLQPHAVRLLRSASLPGMIAAQQFGLPLRGLADRSALFLLPGFPPGPLCALLGERCLLYVHDTFLITRPQDLSWKSRLYMAPSFRLAMRYGRRFLVNSRTTGEALRAVCAPGALVVLLRPAVPDVFGLGASAGPAAFAPGRPLRLLAIGTIEPRKDYPAALALAGALNAAGLPTELHLVGRVGWGRHAFLDAPPPFLTLHGYVNDEGLRRLAEGCHALISTSKAEGLGLPLLEVQHGGLPVIAPEGPVFREVLGRSGLFIRPEAPADSAARVGAWIRGGDLGRAAEAARANVVRWNALAEADAERFRSFLSEGPGAYAAGGTVPPG</sequence>
<evidence type="ECO:0000313" key="2">
    <source>
        <dbReference type="EMBL" id="KAB1081327.1"/>
    </source>
</evidence>
<proteinExistence type="predicted"/>
<dbReference type="PANTHER" id="PTHR46401">
    <property type="entry name" value="GLYCOSYLTRANSFERASE WBBK-RELATED"/>
    <property type="match status" value="1"/>
</dbReference>
<accession>A0A6L3T3C2</accession>